<dbReference type="Proteomes" id="UP000829196">
    <property type="component" value="Unassembled WGS sequence"/>
</dbReference>
<protein>
    <submittedName>
        <fullName evidence="2">Uncharacterized protein</fullName>
    </submittedName>
</protein>
<dbReference type="PANTHER" id="PTHR47481">
    <property type="match status" value="1"/>
</dbReference>
<accession>A0A8T3B5X6</accession>
<evidence type="ECO:0000313" key="3">
    <source>
        <dbReference type="Proteomes" id="UP000829196"/>
    </source>
</evidence>
<sequence>MGDQDSTSSLPPSSTALAGTTNFEPLIPVSLKFLITNIKNLLPHPLTIENYAIWRIQILQQFTATGYAGYLTGEVLKPLADQQPAHATWKLVDSKLISALFSTISPSILPYVITASSALDVWAILERRLQSSCRSRVLQLKIELHHLQMKNLSMQQYLTQVKTIIDNIAAFGSKVDPEDIILYTLNGLPAVCNSFKTYIQNSPIPANLDSLYSLLCSEEIHVNQELLKDTTTDPSALYATSHNQQRDRKNHRPSKNFKNSTSI</sequence>
<gene>
    <name evidence="2" type="ORF">KFK09_015149</name>
</gene>
<evidence type="ECO:0000256" key="1">
    <source>
        <dbReference type="SAM" id="MobiDB-lite"/>
    </source>
</evidence>
<name>A0A8T3B5X6_DENNO</name>
<dbReference type="Pfam" id="PF14223">
    <property type="entry name" value="Retrotran_gag_2"/>
    <property type="match status" value="1"/>
</dbReference>
<dbReference type="AlphaFoldDB" id="A0A8T3B5X6"/>
<evidence type="ECO:0000313" key="2">
    <source>
        <dbReference type="EMBL" id="KAI0504199.1"/>
    </source>
</evidence>
<keyword evidence="3" id="KW-1185">Reference proteome</keyword>
<dbReference type="OrthoDB" id="682732at2759"/>
<proteinExistence type="predicted"/>
<dbReference type="EMBL" id="JAGYWB010000011">
    <property type="protein sequence ID" value="KAI0504199.1"/>
    <property type="molecule type" value="Genomic_DNA"/>
</dbReference>
<comment type="caution">
    <text evidence="2">The sequence shown here is derived from an EMBL/GenBank/DDBJ whole genome shotgun (WGS) entry which is preliminary data.</text>
</comment>
<organism evidence="2 3">
    <name type="scientific">Dendrobium nobile</name>
    <name type="common">Orchid</name>
    <dbReference type="NCBI Taxonomy" id="94219"/>
    <lineage>
        <taxon>Eukaryota</taxon>
        <taxon>Viridiplantae</taxon>
        <taxon>Streptophyta</taxon>
        <taxon>Embryophyta</taxon>
        <taxon>Tracheophyta</taxon>
        <taxon>Spermatophyta</taxon>
        <taxon>Magnoliopsida</taxon>
        <taxon>Liliopsida</taxon>
        <taxon>Asparagales</taxon>
        <taxon>Orchidaceae</taxon>
        <taxon>Epidendroideae</taxon>
        <taxon>Malaxideae</taxon>
        <taxon>Dendrobiinae</taxon>
        <taxon>Dendrobium</taxon>
    </lineage>
</organism>
<dbReference type="PANTHER" id="PTHR47481:SF31">
    <property type="entry name" value="OS01G0873500 PROTEIN"/>
    <property type="match status" value="1"/>
</dbReference>
<feature type="region of interest" description="Disordered" evidence="1">
    <location>
        <begin position="239"/>
        <end position="263"/>
    </location>
</feature>
<reference evidence="2" key="1">
    <citation type="journal article" date="2022" name="Front. Genet.">
        <title>Chromosome-Scale Assembly of the Dendrobium nobile Genome Provides Insights Into the Molecular Mechanism of the Biosynthesis of the Medicinal Active Ingredient of Dendrobium.</title>
        <authorList>
            <person name="Xu Q."/>
            <person name="Niu S.-C."/>
            <person name="Li K.-L."/>
            <person name="Zheng P.-J."/>
            <person name="Zhang X.-J."/>
            <person name="Jia Y."/>
            <person name="Liu Y."/>
            <person name="Niu Y.-X."/>
            <person name="Yu L.-H."/>
            <person name="Chen D.-F."/>
            <person name="Zhang G.-Q."/>
        </authorList>
    </citation>
    <scope>NUCLEOTIDE SEQUENCE</scope>
    <source>
        <tissue evidence="2">Leaf</tissue>
    </source>
</reference>